<name>A0A6I4J440_9SPHN</name>
<dbReference type="EMBL" id="WQMS01000016">
    <property type="protein sequence ID" value="MVO79096.1"/>
    <property type="molecule type" value="Genomic_DNA"/>
</dbReference>
<evidence type="ECO:0000256" key="4">
    <source>
        <dbReference type="ARBA" id="ARBA00023239"/>
    </source>
</evidence>
<evidence type="ECO:0000256" key="1">
    <source>
        <dbReference type="ARBA" id="ARBA00005495"/>
    </source>
</evidence>
<evidence type="ECO:0000259" key="5">
    <source>
        <dbReference type="PROSITE" id="PS51891"/>
    </source>
</evidence>
<dbReference type="PROSITE" id="PS51891">
    <property type="entry name" value="CENP_V_GFA"/>
    <property type="match status" value="1"/>
</dbReference>
<keyword evidence="2" id="KW-0479">Metal-binding</keyword>
<evidence type="ECO:0000256" key="3">
    <source>
        <dbReference type="ARBA" id="ARBA00022833"/>
    </source>
</evidence>
<evidence type="ECO:0000256" key="2">
    <source>
        <dbReference type="ARBA" id="ARBA00022723"/>
    </source>
</evidence>
<dbReference type="AlphaFoldDB" id="A0A6I4J440"/>
<comment type="similarity">
    <text evidence="1">Belongs to the Gfa family.</text>
</comment>
<dbReference type="PANTHER" id="PTHR33337">
    <property type="entry name" value="GFA DOMAIN-CONTAINING PROTEIN"/>
    <property type="match status" value="1"/>
</dbReference>
<reference evidence="6 7" key="1">
    <citation type="submission" date="2019-12" db="EMBL/GenBank/DDBJ databases">
        <authorList>
            <person name="Huq M.A."/>
        </authorList>
    </citation>
    <scope>NUCLEOTIDE SEQUENCE [LARGE SCALE GENOMIC DNA]</scope>
    <source>
        <strain evidence="6 7">MAH-20</strain>
    </source>
</reference>
<accession>A0A6I4J440</accession>
<keyword evidence="3" id="KW-0862">Zinc</keyword>
<dbReference type="Gene3D" id="3.90.1590.10">
    <property type="entry name" value="glutathione-dependent formaldehyde- activating enzyme (gfa)"/>
    <property type="match status" value="1"/>
</dbReference>
<keyword evidence="7" id="KW-1185">Reference proteome</keyword>
<dbReference type="InterPro" id="IPR011057">
    <property type="entry name" value="Mss4-like_sf"/>
</dbReference>
<gene>
    <name evidence="6" type="ORF">GON01_14270</name>
</gene>
<evidence type="ECO:0000313" key="6">
    <source>
        <dbReference type="EMBL" id="MVO79096.1"/>
    </source>
</evidence>
<dbReference type="RefSeq" id="WP_157028023.1">
    <property type="nucleotide sequence ID" value="NZ_WQMS01000016.1"/>
</dbReference>
<dbReference type="InterPro" id="IPR006913">
    <property type="entry name" value="CENP-V/GFA"/>
</dbReference>
<dbReference type="PANTHER" id="PTHR33337:SF40">
    <property type="entry name" value="CENP-V_GFA DOMAIN-CONTAINING PROTEIN-RELATED"/>
    <property type="match status" value="1"/>
</dbReference>
<dbReference type="Proteomes" id="UP000441389">
    <property type="component" value="Unassembled WGS sequence"/>
</dbReference>
<dbReference type="GO" id="GO:0016846">
    <property type="term" value="F:carbon-sulfur lyase activity"/>
    <property type="evidence" value="ECO:0007669"/>
    <property type="project" value="InterPro"/>
</dbReference>
<dbReference type="GO" id="GO:0046872">
    <property type="term" value="F:metal ion binding"/>
    <property type="evidence" value="ECO:0007669"/>
    <property type="project" value="UniProtKB-KW"/>
</dbReference>
<sequence length="141" mass="15401">MSGVEIREARCHCGALRLRCEGEPLKVSLCHCRDCQRRTGSAFSVAAFFPRNAVTTVAGTARRFSRGSASGHDVAFLFCPDCGTNLWWEPARLPGLIGVAAGAFADPAFPAPAQAVWCVDRHPWIALPEAVEEHERNPVRR</sequence>
<organism evidence="6 7">
    <name type="scientific">Sphingomonas horti</name>
    <dbReference type="NCBI Taxonomy" id="2682842"/>
    <lineage>
        <taxon>Bacteria</taxon>
        <taxon>Pseudomonadati</taxon>
        <taxon>Pseudomonadota</taxon>
        <taxon>Alphaproteobacteria</taxon>
        <taxon>Sphingomonadales</taxon>
        <taxon>Sphingomonadaceae</taxon>
        <taxon>Sphingomonas</taxon>
    </lineage>
</organism>
<feature type="domain" description="CENP-V/GFA" evidence="5">
    <location>
        <begin position="1"/>
        <end position="125"/>
    </location>
</feature>
<evidence type="ECO:0000313" key="7">
    <source>
        <dbReference type="Proteomes" id="UP000441389"/>
    </source>
</evidence>
<dbReference type="SUPFAM" id="SSF51316">
    <property type="entry name" value="Mss4-like"/>
    <property type="match status" value="1"/>
</dbReference>
<dbReference type="Pfam" id="PF04828">
    <property type="entry name" value="GFA"/>
    <property type="match status" value="1"/>
</dbReference>
<comment type="caution">
    <text evidence="6">The sequence shown here is derived from an EMBL/GenBank/DDBJ whole genome shotgun (WGS) entry which is preliminary data.</text>
</comment>
<keyword evidence="4" id="KW-0456">Lyase</keyword>
<proteinExistence type="inferred from homology"/>
<protein>
    <submittedName>
        <fullName evidence="6">Aldehyde-activating protein</fullName>
    </submittedName>
</protein>